<dbReference type="Gene3D" id="2.70.98.40">
    <property type="entry name" value="Glycoside hydrolase, family 65, N-terminal domain"/>
    <property type="match status" value="1"/>
</dbReference>
<evidence type="ECO:0000256" key="4">
    <source>
        <dbReference type="PIRSR" id="PIRSR036289-50"/>
    </source>
</evidence>
<name>A0A2T5GA79_9BACL</name>
<dbReference type="InterPro" id="IPR005196">
    <property type="entry name" value="Glyco_hydro_65_N"/>
</dbReference>
<dbReference type="PANTHER" id="PTHR11051">
    <property type="entry name" value="GLYCOSYL HYDROLASE-RELATED"/>
    <property type="match status" value="1"/>
</dbReference>
<organism evidence="9 10">
    <name type="scientific">Brockia lithotrophica</name>
    <dbReference type="NCBI Taxonomy" id="933949"/>
    <lineage>
        <taxon>Bacteria</taxon>
        <taxon>Bacillati</taxon>
        <taxon>Bacillota</taxon>
        <taxon>Bacilli</taxon>
        <taxon>Bacillales</taxon>
        <taxon>Bacillales Family X. Incertae Sedis</taxon>
        <taxon>Brockia</taxon>
    </lineage>
</organism>
<dbReference type="InterPro" id="IPR005195">
    <property type="entry name" value="Glyco_hydro_65_M"/>
</dbReference>
<evidence type="ECO:0000256" key="1">
    <source>
        <dbReference type="ARBA" id="ARBA00006768"/>
    </source>
</evidence>
<feature type="binding site" evidence="5">
    <location>
        <begin position="407"/>
        <end position="408"/>
    </location>
    <ligand>
        <name>substrate</name>
    </ligand>
</feature>
<dbReference type="InterPro" id="IPR037018">
    <property type="entry name" value="GH65_N"/>
</dbReference>
<evidence type="ECO:0000256" key="3">
    <source>
        <dbReference type="ARBA" id="ARBA00022679"/>
    </source>
</evidence>
<feature type="domain" description="Glycoside hydrolase family 65 C-terminal" evidence="7">
    <location>
        <begin position="748"/>
        <end position="806"/>
    </location>
</feature>
<keyword evidence="3" id="KW-0808">Transferase</keyword>
<dbReference type="Gene3D" id="1.50.10.10">
    <property type="match status" value="1"/>
</dbReference>
<dbReference type="EMBL" id="PEBW01000001">
    <property type="protein sequence ID" value="PTQ53090.1"/>
    <property type="molecule type" value="Genomic_DNA"/>
</dbReference>
<evidence type="ECO:0000313" key="9">
    <source>
        <dbReference type="EMBL" id="PTQ53090.1"/>
    </source>
</evidence>
<feature type="domain" description="Glycoside hydrolase family 65 N-terminal" evidence="8">
    <location>
        <begin position="32"/>
        <end position="313"/>
    </location>
</feature>
<evidence type="ECO:0000256" key="5">
    <source>
        <dbReference type="PIRSR" id="PIRSR036289-51"/>
    </source>
</evidence>
<comment type="similarity">
    <text evidence="1">Belongs to the glycosyl hydrolase 65 family.</text>
</comment>
<accession>A0A2T5GA79</accession>
<dbReference type="GO" id="GO:0030246">
    <property type="term" value="F:carbohydrate binding"/>
    <property type="evidence" value="ECO:0007669"/>
    <property type="project" value="InterPro"/>
</dbReference>
<dbReference type="GO" id="GO:0005975">
    <property type="term" value="P:carbohydrate metabolic process"/>
    <property type="evidence" value="ECO:0007669"/>
    <property type="project" value="InterPro"/>
</dbReference>
<reference evidence="9 10" key="1">
    <citation type="submission" date="2017-08" db="EMBL/GenBank/DDBJ databases">
        <title>Burning lignite coal seam in the remote Altai Mountains harbors a hydrogen-driven thermophilic microbial community.</title>
        <authorList>
            <person name="Kadnikov V.V."/>
            <person name="Mardanov A.V."/>
            <person name="Ivasenko D."/>
            <person name="Beletsky A.V."/>
            <person name="Karnachuk O.V."/>
            <person name="Ravin N.V."/>
        </authorList>
    </citation>
    <scope>NUCLEOTIDE SEQUENCE [LARGE SCALE GENOMIC DNA]</scope>
    <source>
        <strain evidence="9">AL31</strain>
    </source>
</reference>
<dbReference type="InterPro" id="IPR017045">
    <property type="entry name" value="Malt_Pase/Glycosyl_Hdrlase"/>
</dbReference>
<dbReference type="InterPro" id="IPR008928">
    <property type="entry name" value="6-hairpin_glycosidase_sf"/>
</dbReference>
<dbReference type="PIRSF" id="PIRSF036289">
    <property type="entry name" value="Glycosyl_hydrolase_malt_phosph"/>
    <property type="match status" value="1"/>
</dbReference>
<dbReference type="AlphaFoldDB" id="A0A2T5GA79"/>
<sequence length="818" mass="93010">MEHVFPPRQTPSNPPLGLHPWKIVEGEDYFADREARGSLFALANGWLGVRGHLEEEECHGTFAREVYEIYPLRYPEGGYGYPVQGQAMVPLPEGTGLVLYLDDERVDLRRGEILAHVRELDFRSGTLVRTTHWRSQSGREIVFRTKRIVPFSPSNVLVVRLEVLAVKNVKRVRARSLLCGTVHPEADERDFRLGANLLGPLYQLIEEFLHDVGEVPEDVQTLPSVFELLEEERRAAGQRSEGGLVWRTRRSGHQVAAHVVHTALPEAKRRLSGESGGIEWSFAWENIEENQGILRTAAGNSPPIHLTKFVAYAVGSGDAEPKALREAARYAAWNALAMHSERLEEEQRAHLATFWQDATVHVEGDPYVQQGIHFSLFHLYQAAGPSPAWGIGAKGLTGPGYEGHVFWDMDVYVLPFFIFTHPHIARRLLEYRYRLLPYAQARARELGYPGILYPWRTIDGPECSAFFPAGTAQIHINAAIVYAFKKYRDVTGDETFFRAYGLEIAALAARFYAHRASAMPRRGGAYGFFTVTGPDEYTALVDNNAYTNAMAAFTLEFAAREVRRLAEEDREAFRLFAERTGVTLSEAETWLAIAENIYLPWDEREQIFAQDDSFLDKPRLLARDIPFERRPLLLHMHYLDIYRFQVAKQPDVLLWLYLFPRKFSPEEIRRHLAYYEPITVHDSSLSPSVFATLWARAGDVERAHAYLRYAARIDLENLHGDARHGVHLAAMGGVYQALLEGFGGIVADEEGLDVSPRLPRAWKNLAFRFRYRGRRFEVRATHERTDVHLLAGEPLSASVHGTRVELVPGKPQSIRRNW</sequence>
<proteinExistence type="inferred from homology"/>
<dbReference type="GO" id="GO:0016757">
    <property type="term" value="F:glycosyltransferase activity"/>
    <property type="evidence" value="ECO:0007669"/>
    <property type="project" value="UniProtKB-KW"/>
</dbReference>
<dbReference type="InterPro" id="IPR012341">
    <property type="entry name" value="6hp_glycosidase-like_sf"/>
</dbReference>
<dbReference type="PANTHER" id="PTHR11051:SF8">
    <property type="entry name" value="PROTEIN-GLUCOSYLGALACTOSYLHYDROXYLYSINE GLUCOSIDASE"/>
    <property type="match status" value="1"/>
</dbReference>
<evidence type="ECO:0000259" key="7">
    <source>
        <dbReference type="Pfam" id="PF03633"/>
    </source>
</evidence>
<evidence type="ECO:0000259" key="6">
    <source>
        <dbReference type="Pfam" id="PF03632"/>
    </source>
</evidence>
<dbReference type="GO" id="GO:0004553">
    <property type="term" value="F:hydrolase activity, hydrolyzing O-glycosyl compounds"/>
    <property type="evidence" value="ECO:0007669"/>
    <property type="project" value="TreeGrafter"/>
</dbReference>
<keyword evidence="2" id="KW-0328">Glycosyltransferase</keyword>
<dbReference type="Pfam" id="PF03633">
    <property type="entry name" value="Glyco_hydro_65C"/>
    <property type="match status" value="1"/>
</dbReference>
<dbReference type="InterPro" id="IPR005194">
    <property type="entry name" value="Glyco_hydro_65_C"/>
</dbReference>
<dbReference type="Pfam" id="PF03636">
    <property type="entry name" value="Glyco_hydro_65N"/>
    <property type="match status" value="1"/>
</dbReference>
<feature type="active site" description="Proton donor" evidence="4">
    <location>
        <position position="536"/>
    </location>
</feature>
<dbReference type="Pfam" id="PF03632">
    <property type="entry name" value="Glyco_hydro_65m"/>
    <property type="match status" value="1"/>
</dbReference>
<dbReference type="SUPFAM" id="SSF48208">
    <property type="entry name" value="Six-hairpin glycosidases"/>
    <property type="match status" value="1"/>
</dbReference>
<feature type="binding site" evidence="5">
    <location>
        <begin position="648"/>
        <end position="649"/>
    </location>
    <ligand>
        <name>substrate</name>
    </ligand>
</feature>
<dbReference type="InterPro" id="IPR011013">
    <property type="entry name" value="Gal_mutarotase_sf_dom"/>
</dbReference>
<evidence type="ECO:0000313" key="10">
    <source>
        <dbReference type="Proteomes" id="UP000244016"/>
    </source>
</evidence>
<dbReference type="Gene3D" id="2.60.420.10">
    <property type="entry name" value="Maltose phosphorylase, domain 3"/>
    <property type="match status" value="1"/>
</dbReference>
<dbReference type="SUPFAM" id="SSF74650">
    <property type="entry name" value="Galactose mutarotase-like"/>
    <property type="match status" value="1"/>
</dbReference>
<dbReference type="Proteomes" id="UP000244016">
    <property type="component" value="Unassembled WGS sequence"/>
</dbReference>
<comment type="caution">
    <text evidence="9">The sequence shown here is derived from an EMBL/GenBank/DDBJ whole genome shotgun (WGS) entry which is preliminary data.</text>
</comment>
<evidence type="ECO:0000256" key="2">
    <source>
        <dbReference type="ARBA" id="ARBA00022676"/>
    </source>
</evidence>
<gene>
    <name evidence="9" type="ORF">BLITH_0170</name>
</gene>
<feature type="domain" description="Glycoside hydrolase family 65 central catalytic" evidence="6">
    <location>
        <begin position="374"/>
        <end position="735"/>
    </location>
</feature>
<protein>
    <submittedName>
        <fullName evidence="9">Maltose or trehalose phosphorylase</fullName>
    </submittedName>
</protein>
<evidence type="ECO:0000259" key="8">
    <source>
        <dbReference type="Pfam" id="PF03636"/>
    </source>
</evidence>